<dbReference type="GeneTree" id="ENSGT00390000001214"/>
<dbReference type="Pfam" id="PF15555">
    <property type="entry name" value="DUF4658"/>
    <property type="match status" value="1"/>
</dbReference>
<keyword evidence="3" id="KW-1185">Reference proteome</keyword>
<reference evidence="2" key="1">
    <citation type="submission" date="2025-08" db="UniProtKB">
        <authorList>
            <consortium name="Ensembl"/>
        </authorList>
    </citation>
    <scope>IDENTIFICATION</scope>
</reference>
<feature type="compositionally biased region" description="Basic and acidic residues" evidence="1">
    <location>
        <begin position="12"/>
        <end position="24"/>
    </location>
</feature>
<gene>
    <name evidence="2" type="primary">C14orf180</name>
</gene>
<sequence length="155" mass="16279">MRAAAPAWSPRTRPETRRQARKNEGATAGSRTSRAEREGDRTCPPSILRRSPPERPGPGAQPRRTSRRVRFRDAWPARAPRLPAPATVRVHPAGGGSGPLLQPGQAHGDDPGGPPGPAPRPPLAPAARGPYLLALPPAALTGAGRRVALALVLPQ</sequence>
<name>A0A2K6FX15_PROCO</name>
<dbReference type="InterPro" id="IPR028114">
    <property type="entry name" value="DUF4658"/>
</dbReference>
<dbReference type="PANTHER" id="PTHR36868">
    <property type="entry name" value="NUTRITIONALLY-REGULATED ADIPOSE AND CARDIAC ENRICHED PROTEIN HOMOLOG"/>
    <property type="match status" value="1"/>
</dbReference>
<dbReference type="Ensembl" id="ENSPCOT00000029167.1">
    <property type="protein sequence ID" value="ENSPCOP00000018524.1"/>
    <property type="gene ID" value="ENSPCOG00000021157.1"/>
</dbReference>
<feature type="compositionally biased region" description="Pro residues" evidence="1">
    <location>
        <begin position="112"/>
        <end position="124"/>
    </location>
</feature>
<accession>A0A2K6FX15</accession>
<dbReference type="AlphaFoldDB" id="A0A2K6FX15"/>
<feature type="compositionally biased region" description="Low complexity" evidence="1">
    <location>
        <begin position="74"/>
        <end position="89"/>
    </location>
</feature>
<dbReference type="Proteomes" id="UP000233160">
    <property type="component" value="Unassembled WGS sequence"/>
</dbReference>
<proteinExistence type="predicted"/>
<reference evidence="2" key="2">
    <citation type="submission" date="2025-09" db="UniProtKB">
        <authorList>
            <consortium name="Ensembl"/>
        </authorList>
    </citation>
    <scope>IDENTIFICATION</scope>
</reference>
<protein>
    <submittedName>
        <fullName evidence="2">Chromosome 14 open reading frame 180</fullName>
    </submittedName>
</protein>
<dbReference type="PANTHER" id="PTHR36868:SF1">
    <property type="entry name" value="NUTRITIONALLY-REGULATED ADIPOSE AND CARDIAC ENRICHED PROTEIN HOMOLOG"/>
    <property type="match status" value="1"/>
</dbReference>
<feature type="region of interest" description="Disordered" evidence="1">
    <location>
        <begin position="1"/>
        <end position="129"/>
    </location>
</feature>
<evidence type="ECO:0000256" key="1">
    <source>
        <dbReference type="SAM" id="MobiDB-lite"/>
    </source>
</evidence>
<dbReference type="GO" id="GO:0005886">
    <property type="term" value="C:plasma membrane"/>
    <property type="evidence" value="ECO:0007669"/>
    <property type="project" value="TreeGrafter"/>
</dbReference>
<evidence type="ECO:0000313" key="2">
    <source>
        <dbReference type="Ensembl" id="ENSPCOP00000018524.1"/>
    </source>
</evidence>
<organism evidence="2 3">
    <name type="scientific">Propithecus coquereli</name>
    <name type="common">Coquerel's sifaka</name>
    <name type="synonym">Propithecus verreauxi coquereli</name>
    <dbReference type="NCBI Taxonomy" id="379532"/>
    <lineage>
        <taxon>Eukaryota</taxon>
        <taxon>Metazoa</taxon>
        <taxon>Chordata</taxon>
        <taxon>Craniata</taxon>
        <taxon>Vertebrata</taxon>
        <taxon>Euteleostomi</taxon>
        <taxon>Mammalia</taxon>
        <taxon>Eutheria</taxon>
        <taxon>Euarchontoglires</taxon>
        <taxon>Primates</taxon>
        <taxon>Strepsirrhini</taxon>
        <taxon>Lemuriformes</taxon>
        <taxon>Indriidae</taxon>
        <taxon>Propithecus</taxon>
    </lineage>
</organism>
<evidence type="ECO:0000313" key="3">
    <source>
        <dbReference type="Proteomes" id="UP000233160"/>
    </source>
</evidence>